<keyword evidence="5" id="KW-1185">Reference proteome</keyword>
<feature type="binding site" evidence="1">
    <location>
        <position position="7"/>
    </location>
    <ligand>
        <name>Zn(2+)</name>
        <dbReference type="ChEBI" id="CHEBI:29105"/>
    </ligand>
</feature>
<evidence type="ECO:0000313" key="5">
    <source>
        <dbReference type="Proteomes" id="UP001153292"/>
    </source>
</evidence>
<dbReference type="PROSITE" id="PS51915">
    <property type="entry name" value="ZAD"/>
    <property type="match status" value="1"/>
</dbReference>
<accession>A0ABN8B8L6</accession>
<feature type="domain" description="ZAD" evidence="3">
    <location>
        <begin position="5"/>
        <end position="80"/>
    </location>
</feature>
<keyword evidence="1" id="KW-0479">Metal-binding</keyword>
<feature type="binding site" evidence="1">
    <location>
        <position position="56"/>
    </location>
    <ligand>
        <name>Zn(2+)</name>
        <dbReference type="ChEBI" id="CHEBI:29105"/>
    </ligand>
</feature>
<dbReference type="SMART" id="SM00868">
    <property type="entry name" value="zf-AD"/>
    <property type="match status" value="1"/>
</dbReference>
<evidence type="ECO:0000313" key="4">
    <source>
        <dbReference type="EMBL" id="CAH0403867.1"/>
    </source>
</evidence>
<gene>
    <name evidence="4" type="ORF">CHILSU_LOCUS7158</name>
</gene>
<feature type="compositionally biased region" description="Basic and acidic residues" evidence="2">
    <location>
        <begin position="329"/>
        <end position="345"/>
    </location>
</feature>
<evidence type="ECO:0000256" key="1">
    <source>
        <dbReference type="PROSITE-ProRule" id="PRU01263"/>
    </source>
</evidence>
<organism evidence="4 5">
    <name type="scientific">Chilo suppressalis</name>
    <name type="common">Asiatic rice borer moth</name>
    <dbReference type="NCBI Taxonomy" id="168631"/>
    <lineage>
        <taxon>Eukaryota</taxon>
        <taxon>Metazoa</taxon>
        <taxon>Ecdysozoa</taxon>
        <taxon>Arthropoda</taxon>
        <taxon>Hexapoda</taxon>
        <taxon>Insecta</taxon>
        <taxon>Pterygota</taxon>
        <taxon>Neoptera</taxon>
        <taxon>Endopterygota</taxon>
        <taxon>Lepidoptera</taxon>
        <taxon>Glossata</taxon>
        <taxon>Ditrysia</taxon>
        <taxon>Pyraloidea</taxon>
        <taxon>Crambidae</taxon>
        <taxon>Crambinae</taxon>
        <taxon>Chilo</taxon>
    </lineage>
</organism>
<dbReference type="Proteomes" id="UP001153292">
    <property type="component" value="Chromosome 26"/>
</dbReference>
<proteinExistence type="predicted"/>
<protein>
    <recommendedName>
        <fullName evidence="3">ZAD domain-containing protein</fullName>
    </recommendedName>
</protein>
<keyword evidence="1" id="KW-0863">Zinc-finger</keyword>
<keyword evidence="1" id="KW-0862">Zinc</keyword>
<dbReference type="InterPro" id="IPR012934">
    <property type="entry name" value="Znf_AD"/>
</dbReference>
<sequence>MQTENLCRCCLSEGVLKDLNSPYKWFDKEEIYSNMLNDCFRIILHSSKSAKICITCIQDLRVSFRFKEQVLKAEEEFLKRINGEQDEKPPKIKLEAQTNIHDESDDYFTGDAVEDVPINNIKEELECKIVKKLEQKRAKNHNKQVPSTAGKWRDEKLKSVVTSLDGIIEDVPMDNIKEEVECKIVKKLEQKKTKNNIKPVTSAAGKWGDEKLKSVVKRLSSISREGSSGVRIVTRQYLFDRMKKENLPNLDAKLNHLKDQLLSSEGYNEDQIFNLKRSFAHFKSEIKQRWTKAHYKEDNFIKYNQSWLEGTFEIPVAKTLQKRPGRPSKSFEDASERSKRRKTEELRSNFDKDIIIHAAQQELGKSGKKDASNVLKDITSTPTRATKYKKAFYLSKSSKEQPSLTPMQALQMFVDADLTQGQYEIIRKTNKKFFPCYSALQKAKKKCYPPQESFTITSTSAEAQLQPLIDVTVRRLSEYLEEVLINLKEKERECLTIISKWGCDGSQQSQFKQKLESDTDTDSNIFQSCFVPIQLVCGNNNEKILWNNPTPSSPRFCRPIRFRFIKETSDVTEEEIRHVKNAISSLVPTEVDISGKKFFIKHTFIMTMVDGKVCNAATGTKSTSRCYICGATSKDFNKLDFTREVNFAALEFGISVLHARIRIFESILHLAYKLKVKKYRERKSKEEKDLEEQTKREIQARFRSETGLIIDMPKSNFGNTNDGNTSRRFFENPKLASEITGISYELIYRLKVILEAISSRFQIDHIKYEKYASETACLYVNLYDWHPMTPTMHKILVHGAVIIEKALLPIGQLSEEAAEARNKHFRCYRQDFARKFSRESCNQDIFNRLLLSSDPMLSSMRTIKKRKASTFLPETLAMFVSANANTSDNSSESDEENQET</sequence>
<feature type="region of interest" description="Disordered" evidence="2">
    <location>
        <begin position="318"/>
        <end position="345"/>
    </location>
</feature>
<evidence type="ECO:0000256" key="2">
    <source>
        <dbReference type="SAM" id="MobiDB-lite"/>
    </source>
</evidence>
<reference evidence="4" key="1">
    <citation type="submission" date="2021-12" db="EMBL/GenBank/DDBJ databases">
        <authorList>
            <person name="King R."/>
        </authorList>
    </citation>
    <scope>NUCLEOTIDE SEQUENCE</scope>
</reference>
<name>A0ABN8B8L6_CHISP</name>
<feature type="binding site" evidence="1">
    <location>
        <position position="10"/>
    </location>
    <ligand>
        <name>Zn(2+)</name>
        <dbReference type="ChEBI" id="CHEBI:29105"/>
    </ligand>
</feature>
<dbReference type="EMBL" id="OU963919">
    <property type="protein sequence ID" value="CAH0403867.1"/>
    <property type="molecule type" value="Genomic_DNA"/>
</dbReference>
<feature type="binding site" evidence="1">
    <location>
        <position position="53"/>
    </location>
    <ligand>
        <name>Zn(2+)</name>
        <dbReference type="ChEBI" id="CHEBI:29105"/>
    </ligand>
</feature>
<evidence type="ECO:0000259" key="3">
    <source>
        <dbReference type="PROSITE" id="PS51915"/>
    </source>
</evidence>